<sequence length="480" mass="53616">MSLSDAPPEILCRILLLLEPQTILRCSSVSRQWQETIAGCSQIQYQLELWKAGLVCGPSNSMPTMDKRQALAKHRRAWRRLEWSNTAVKLPALLRTYAAHALVAGIFAFQENGPNIYTLPLQEDSRVTKHVLEVDPGTSVLLTMDPTQDLLAVAYYPVHGSGSLTLAFRSLSVNQPHPMARHPTIPVGSDDEEELEILMADDVVGIAFVGMIRVWNWRTGALLAVGMIQRNPNSPDTFSSPRTSKWIQTDLTSNLSPRKGPNSEGAVHVARLWFPEAERADGESLWEPSAIGVRSGPVCAHPIRSSFSPGNENRIYLFVYRLVSPEGENWMRLMVHHRTLAGYVSRYVRQSGTDCIDLEWEDWGPRNTRVLPGDELDGLAFPTAHGERVVILGVDHEDRPRLEVLNFGVIPGDDQSEDESHTLVLGQSTIRGAPFEDPVTTYLPFRRTVRAIDADFESVLMDQEHIIVENQMGTITVVTF</sequence>
<comment type="caution">
    <text evidence="2">The sequence shown here is derived from an EMBL/GenBank/DDBJ whole genome shotgun (WGS) entry which is preliminary data.</text>
</comment>
<dbReference type="SUPFAM" id="SSF81383">
    <property type="entry name" value="F-box domain"/>
    <property type="match status" value="1"/>
</dbReference>
<dbReference type="AlphaFoldDB" id="A0AAD7FC63"/>
<evidence type="ECO:0000313" key="3">
    <source>
        <dbReference type="Proteomes" id="UP001221142"/>
    </source>
</evidence>
<evidence type="ECO:0000259" key="1">
    <source>
        <dbReference type="PROSITE" id="PS50181"/>
    </source>
</evidence>
<name>A0AAD7FC63_9AGAR</name>
<proteinExistence type="predicted"/>
<dbReference type="Gene3D" id="1.20.1280.50">
    <property type="match status" value="1"/>
</dbReference>
<organism evidence="2 3">
    <name type="scientific">Roridomyces roridus</name>
    <dbReference type="NCBI Taxonomy" id="1738132"/>
    <lineage>
        <taxon>Eukaryota</taxon>
        <taxon>Fungi</taxon>
        <taxon>Dikarya</taxon>
        <taxon>Basidiomycota</taxon>
        <taxon>Agaricomycotina</taxon>
        <taxon>Agaricomycetes</taxon>
        <taxon>Agaricomycetidae</taxon>
        <taxon>Agaricales</taxon>
        <taxon>Marasmiineae</taxon>
        <taxon>Mycenaceae</taxon>
        <taxon>Roridomyces</taxon>
    </lineage>
</organism>
<dbReference type="Pfam" id="PF12937">
    <property type="entry name" value="F-box-like"/>
    <property type="match status" value="1"/>
</dbReference>
<protein>
    <recommendedName>
        <fullName evidence="1">F-box domain-containing protein</fullName>
    </recommendedName>
</protein>
<evidence type="ECO:0000313" key="2">
    <source>
        <dbReference type="EMBL" id="KAJ7614978.1"/>
    </source>
</evidence>
<dbReference type="EMBL" id="JARKIF010000025">
    <property type="protein sequence ID" value="KAJ7614978.1"/>
    <property type="molecule type" value="Genomic_DNA"/>
</dbReference>
<dbReference type="InterPro" id="IPR001810">
    <property type="entry name" value="F-box_dom"/>
</dbReference>
<dbReference type="PROSITE" id="PS50181">
    <property type="entry name" value="FBOX"/>
    <property type="match status" value="1"/>
</dbReference>
<accession>A0AAD7FC63</accession>
<feature type="domain" description="F-box" evidence="1">
    <location>
        <begin position="1"/>
        <end position="47"/>
    </location>
</feature>
<dbReference type="Proteomes" id="UP001221142">
    <property type="component" value="Unassembled WGS sequence"/>
</dbReference>
<dbReference type="SMART" id="SM00256">
    <property type="entry name" value="FBOX"/>
    <property type="match status" value="1"/>
</dbReference>
<reference evidence="2" key="1">
    <citation type="submission" date="2023-03" db="EMBL/GenBank/DDBJ databases">
        <title>Massive genome expansion in bonnet fungi (Mycena s.s.) driven by repeated elements and novel gene families across ecological guilds.</title>
        <authorList>
            <consortium name="Lawrence Berkeley National Laboratory"/>
            <person name="Harder C.B."/>
            <person name="Miyauchi S."/>
            <person name="Viragh M."/>
            <person name="Kuo A."/>
            <person name="Thoen E."/>
            <person name="Andreopoulos B."/>
            <person name="Lu D."/>
            <person name="Skrede I."/>
            <person name="Drula E."/>
            <person name="Henrissat B."/>
            <person name="Morin E."/>
            <person name="Kohler A."/>
            <person name="Barry K."/>
            <person name="LaButti K."/>
            <person name="Morin E."/>
            <person name="Salamov A."/>
            <person name="Lipzen A."/>
            <person name="Mereny Z."/>
            <person name="Hegedus B."/>
            <person name="Baldrian P."/>
            <person name="Stursova M."/>
            <person name="Weitz H."/>
            <person name="Taylor A."/>
            <person name="Grigoriev I.V."/>
            <person name="Nagy L.G."/>
            <person name="Martin F."/>
            <person name="Kauserud H."/>
        </authorList>
    </citation>
    <scope>NUCLEOTIDE SEQUENCE</scope>
    <source>
        <strain evidence="2">9284</strain>
    </source>
</reference>
<keyword evidence="3" id="KW-1185">Reference proteome</keyword>
<dbReference type="InterPro" id="IPR036047">
    <property type="entry name" value="F-box-like_dom_sf"/>
</dbReference>
<gene>
    <name evidence="2" type="ORF">FB45DRAFT_1109378</name>
</gene>